<accession>A0A6A6IQA1</accession>
<reference evidence="1" key="1">
    <citation type="journal article" date="2020" name="Stud. Mycol.">
        <title>101 Dothideomycetes genomes: a test case for predicting lifestyles and emergence of pathogens.</title>
        <authorList>
            <person name="Haridas S."/>
            <person name="Albert R."/>
            <person name="Binder M."/>
            <person name="Bloem J."/>
            <person name="Labutti K."/>
            <person name="Salamov A."/>
            <person name="Andreopoulos B."/>
            <person name="Baker S."/>
            <person name="Barry K."/>
            <person name="Bills G."/>
            <person name="Bluhm B."/>
            <person name="Cannon C."/>
            <person name="Castanera R."/>
            <person name="Culley D."/>
            <person name="Daum C."/>
            <person name="Ezra D."/>
            <person name="Gonzalez J."/>
            <person name="Henrissat B."/>
            <person name="Kuo A."/>
            <person name="Liang C."/>
            <person name="Lipzen A."/>
            <person name="Lutzoni F."/>
            <person name="Magnuson J."/>
            <person name="Mondo S."/>
            <person name="Nolan M."/>
            <person name="Ohm R."/>
            <person name="Pangilinan J."/>
            <person name="Park H.-J."/>
            <person name="Ramirez L."/>
            <person name="Alfaro M."/>
            <person name="Sun H."/>
            <person name="Tritt A."/>
            <person name="Yoshinaga Y."/>
            <person name="Zwiers L.-H."/>
            <person name="Turgeon B."/>
            <person name="Goodwin S."/>
            <person name="Spatafora J."/>
            <person name="Crous P."/>
            <person name="Grigoriev I."/>
        </authorList>
    </citation>
    <scope>NUCLEOTIDE SEQUENCE</scope>
    <source>
        <strain evidence="1">CBS 122368</strain>
    </source>
</reference>
<protein>
    <submittedName>
        <fullName evidence="1">Uncharacterized protein</fullName>
    </submittedName>
</protein>
<dbReference type="EMBL" id="ML987192">
    <property type="protein sequence ID" value="KAF2251750.1"/>
    <property type="molecule type" value="Genomic_DNA"/>
</dbReference>
<evidence type="ECO:0000313" key="2">
    <source>
        <dbReference type="Proteomes" id="UP000800094"/>
    </source>
</evidence>
<dbReference type="AlphaFoldDB" id="A0A6A6IQA1"/>
<evidence type="ECO:0000313" key="1">
    <source>
        <dbReference type="EMBL" id="KAF2251750.1"/>
    </source>
</evidence>
<sequence length="66" mass="7135">MNGDKIETCLIGHHRIENIHNGKVASGSVKAGGQDKPAPGEYVRWDAEGVEVVQPEEREKIQAVVG</sequence>
<dbReference type="RefSeq" id="XP_033686754.1">
    <property type="nucleotide sequence ID" value="XM_033828346.1"/>
</dbReference>
<dbReference type="PANTHER" id="PTHR36195:SF4">
    <property type="entry name" value="DOMAIN PROTEIN, PUTATIVE (AFU_ORTHOLOGUE AFUA_5G01990)-RELATED"/>
    <property type="match status" value="1"/>
</dbReference>
<dbReference type="PANTHER" id="PTHR36195">
    <property type="entry name" value="DOMAIN PROTEIN, PUTATIVE (AFU_ORTHOLOGUE AFUA_5G01990)-RELATED-RELATED"/>
    <property type="match status" value="1"/>
</dbReference>
<dbReference type="OrthoDB" id="3358373at2759"/>
<keyword evidence="2" id="KW-1185">Reference proteome</keyword>
<proteinExistence type="predicted"/>
<dbReference type="Proteomes" id="UP000800094">
    <property type="component" value="Unassembled WGS sequence"/>
</dbReference>
<dbReference type="GeneID" id="54581676"/>
<organism evidence="1 2">
    <name type="scientific">Trematosphaeria pertusa</name>
    <dbReference type="NCBI Taxonomy" id="390896"/>
    <lineage>
        <taxon>Eukaryota</taxon>
        <taxon>Fungi</taxon>
        <taxon>Dikarya</taxon>
        <taxon>Ascomycota</taxon>
        <taxon>Pezizomycotina</taxon>
        <taxon>Dothideomycetes</taxon>
        <taxon>Pleosporomycetidae</taxon>
        <taxon>Pleosporales</taxon>
        <taxon>Massarineae</taxon>
        <taxon>Trematosphaeriaceae</taxon>
        <taxon>Trematosphaeria</taxon>
    </lineage>
</organism>
<name>A0A6A6IQA1_9PLEO</name>
<gene>
    <name evidence="1" type="ORF">BU26DRAFT_516511</name>
</gene>